<comment type="caution">
    <text evidence="14">The sequence shown here is derived from an EMBL/GenBank/DDBJ whole genome shotgun (WGS) entry which is preliminary data.</text>
</comment>
<keyword evidence="15" id="KW-1185">Reference proteome</keyword>
<evidence type="ECO:0000256" key="8">
    <source>
        <dbReference type="ARBA" id="ARBA00023157"/>
    </source>
</evidence>
<dbReference type="Pfam" id="PF00085">
    <property type="entry name" value="Thioredoxin"/>
    <property type="match status" value="1"/>
</dbReference>
<accession>A0AAV6WGX9</accession>
<evidence type="ECO:0000259" key="13">
    <source>
        <dbReference type="PROSITE" id="PS51352"/>
    </source>
</evidence>
<sequence>MVVPTKFPGIGDHTIPNNTLDSNLEVFYKPSLVDESILRVCGLSAANVPSANIEMATRVARMNKKAIEEQEQARKAAFVMRHQGDEQAAQQIAPRRTSRSIQIIKPTDQQINQASAPITQTTSTTASRRQSSTTTRRQPTTNASRAVEPALNIVGTPLVQTETIDEGGLVSRATKRPRRRCFAMAQVASTSTAVGLPKLHAFSLRSHHQSPRLVNFSSHFQKKNRRNHTIFCQNRSDSVDAAKTEEKRLVEPESEINGVAANTTTTETTSSGFPEYPDKSFNRRIALGSIFAAVGFFLSKRLDFGVSLKDISAAALPYEEALSNGKPTVVEFYADWCEVCRDLAPDVYKVEQQYKGRVNFVMLNVDNTKWEQELDEFGVEGIPHFAFLDREGNEEGNVVGRLPKQYLLENVDALARGEASVPHARVVGQFSRAESRKVRPVVDPRSHG</sequence>
<evidence type="ECO:0000256" key="10">
    <source>
        <dbReference type="ARBA" id="ARBA00069209"/>
    </source>
</evidence>
<keyword evidence="3" id="KW-0813">Transport</keyword>
<evidence type="ECO:0000256" key="7">
    <source>
        <dbReference type="ARBA" id="ARBA00022982"/>
    </source>
</evidence>
<evidence type="ECO:0000256" key="12">
    <source>
        <dbReference type="SAM" id="MobiDB-lite"/>
    </source>
</evidence>
<dbReference type="InterPro" id="IPR013766">
    <property type="entry name" value="Thioredoxin_domain"/>
</dbReference>
<evidence type="ECO:0000256" key="2">
    <source>
        <dbReference type="ARBA" id="ARBA00008987"/>
    </source>
</evidence>
<dbReference type="PANTHER" id="PTHR47353">
    <property type="entry name" value="THIOREDOXIN-LIKE PROTEIN HCF164, CHLOROPLASTIC"/>
    <property type="match status" value="1"/>
</dbReference>
<gene>
    <name evidence="14" type="ORF">BUALT_Bualt16G0029400</name>
</gene>
<keyword evidence="6" id="KW-0809">Transit peptide</keyword>
<comment type="subcellular location">
    <subcellularLocation>
        <location evidence="1">Plastid</location>
        <location evidence="1">Chloroplast</location>
    </subcellularLocation>
</comment>
<keyword evidence="9" id="KW-0676">Redox-active center</keyword>
<reference evidence="14" key="1">
    <citation type="submission" date="2019-10" db="EMBL/GenBank/DDBJ databases">
        <authorList>
            <person name="Zhang R."/>
            <person name="Pan Y."/>
            <person name="Wang J."/>
            <person name="Ma R."/>
            <person name="Yu S."/>
        </authorList>
    </citation>
    <scope>NUCLEOTIDE SEQUENCE</scope>
    <source>
        <strain evidence="14">LA-IB0</strain>
        <tissue evidence="14">Leaf</tissue>
    </source>
</reference>
<feature type="region of interest" description="Disordered" evidence="12">
    <location>
        <begin position="105"/>
        <end position="144"/>
    </location>
</feature>
<keyword evidence="7" id="KW-0249">Electron transport</keyword>
<name>A0AAV6WGX9_9LAMI</name>
<dbReference type="CDD" id="cd02950">
    <property type="entry name" value="TxlA"/>
    <property type="match status" value="1"/>
</dbReference>
<evidence type="ECO:0000256" key="5">
    <source>
        <dbReference type="ARBA" id="ARBA00022640"/>
    </source>
</evidence>
<protein>
    <recommendedName>
        <fullName evidence="10">Thioredoxin-like protein HCF164, chloroplastic</fullName>
    </recommendedName>
    <alternativeName>
        <fullName evidence="11">Protein HIGH CHLOROPHYLL FLUORESCENCE 164</fullName>
    </alternativeName>
</protein>
<dbReference type="EMBL" id="WHWC01000016">
    <property type="protein sequence ID" value="KAG8367024.1"/>
    <property type="molecule type" value="Genomic_DNA"/>
</dbReference>
<feature type="compositionally biased region" description="Low complexity" evidence="12">
    <location>
        <begin position="113"/>
        <end position="144"/>
    </location>
</feature>
<evidence type="ECO:0000256" key="4">
    <source>
        <dbReference type="ARBA" id="ARBA00022528"/>
    </source>
</evidence>
<evidence type="ECO:0000313" key="15">
    <source>
        <dbReference type="Proteomes" id="UP000826271"/>
    </source>
</evidence>
<organism evidence="14 15">
    <name type="scientific">Buddleja alternifolia</name>
    <dbReference type="NCBI Taxonomy" id="168488"/>
    <lineage>
        <taxon>Eukaryota</taxon>
        <taxon>Viridiplantae</taxon>
        <taxon>Streptophyta</taxon>
        <taxon>Embryophyta</taxon>
        <taxon>Tracheophyta</taxon>
        <taxon>Spermatophyta</taxon>
        <taxon>Magnoliopsida</taxon>
        <taxon>eudicotyledons</taxon>
        <taxon>Gunneridae</taxon>
        <taxon>Pentapetalae</taxon>
        <taxon>asterids</taxon>
        <taxon>lamiids</taxon>
        <taxon>Lamiales</taxon>
        <taxon>Scrophulariaceae</taxon>
        <taxon>Buddlejeae</taxon>
        <taxon>Buddleja</taxon>
    </lineage>
</organism>
<evidence type="ECO:0000256" key="11">
    <source>
        <dbReference type="ARBA" id="ARBA00077449"/>
    </source>
</evidence>
<dbReference type="PANTHER" id="PTHR47353:SF1">
    <property type="entry name" value="THIOREDOXIN-LIKE PROTEIN HCF164, CHLOROPLASTIC"/>
    <property type="match status" value="1"/>
</dbReference>
<keyword evidence="4" id="KW-0150">Chloroplast</keyword>
<dbReference type="Proteomes" id="UP000826271">
    <property type="component" value="Unassembled WGS sequence"/>
</dbReference>
<evidence type="ECO:0000256" key="9">
    <source>
        <dbReference type="ARBA" id="ARBA00023284"/>
    </source>
</evidence>
<dbReference type="SUPFAM" id="SSF52833">
    <property type="entry name" value="Thioredoxin-like"/>
    <property type="match status" value="1"/>
</dbReference>
<keyword evidence="5" id="KW-0934">Plastid</keyword>
<dbReference type="InterPro" id="IPR044241">
    <property type="entry name" value="TxlA/HCF164"/>
</dbReference>
<dbReference type="FunFam" id="3.40.30.10:FF:000145">
    <property type="entry name" value="thioredoxin-like protein HCF164, chloroplastic"/>
    <property type="match status" value="1"/>
</dbReference>
<evidence type="ECO:0000256" key="1">
    <source>
        <dbReference type="ARBA" id="ARBA00004229"/>
    </source>
</evidence>
<dbReference type="GO" id="GO:0010190">
    <property type="term" value="P:cytochrome b6f complex assembly"/>
    <property type="evidence" value="ECO:0007669"/>
    <property type="project" value="TreeGrafter"/>
</dbReference>
<evidence type="ECO:0000313" key="14">
    <source>
        <dbReference type="EMBL" id="KAG8367024.1"/>
    </source>
</evidence>
<keyword evidence="8" id="KW-1015">Disulfide bond</keyword>
<dbReference type="GO" id="GO:0016671">
    <property type="term" value="F:oxidoreductase activity, acting on a sulfur group of donors, disulfide as acceptor"/>
    <property type="evidence" value="ECO:0007669"/>
    <property type="project" value="TreeGrafter"/>
</dbReference>
<feature type="domain" description="Thioredoxin" evidence="13">
    <location>
        <begin position="302"/>
        <end position="416"/>
    </location>
</feature>
<proteinExistence type="inferred from homology"/>
<dbReference type="Gene3D" id="3.40.30.10">
    <property type="entry name" value="Glutaredoxin"/>
    <property type="match status" value="1"/>
</dbReference>
<comment type="similarity">
    <text evidence="2">Belongs to the thioredoxin family.</text>
</comment>
<dbReference type="AlphaFoldDB" id="A0AAV6WGX9"/>
<evidence type="ECO:0000256" key="6">
    <source>
        <dbReference type="ARBA" id="ARBA00022946"/>
    </source>
</evidence>
<dbReference type="PROSITE" id="PS51352">
    <property type="entry name" value="THIOREDOXIN_2"/>
    <property type="match status" value="1"/>
</dbReference>
<dbReference type="GO" id="GO:0009535">
    <property type="term" value="C:chloroplast thylakoid membrane"/>
    <property type="evidence" value="ECO:0007669"/>
    <property type="project" value="TreeGrafter"/>
</dbReference>
<evidence type="ECO:0000256" key="3">
    <source>
        <dbReference type="ARBA" id="ARBA00022448"/>
    </source>
</evidence>
<dbReference type="InterPro" id="IPR036249">
    <property type="entry name" value="Thioredoxin-like_sf"/>
</dbReference>